<dbReference type="InterPro" id="IPR037278">
    <property type="entry name" value="ARFGAP/RecO"/>
</dbReference>
<proteinExistence type="predicted"/>
<dbReference type="GO" id="GO:0016020">
    <property type="term" value="C:membrane"/>
    <property type="evidence" value="ECO:0007669"/>
    <property type="project" value="TreeGrafter"/>
</dbReference>
<evidence type="ECO:0000313" key="7">
    <source>
        <dbReference type="EMBL" id="KAJ8930482.1"/>
    </source>
</evidence>
<dbReference type="GO" id="GO:0005737">
    <property type="term" value="C:cytoplasm"/>
    <property type="evidence" value="ECO:0007669"/>
    <property type="project" value="TreeGrafter"/>
</dbReference>
<feature type="region of interest" description="Disordered" evidence="5">
    <location>
        <begin position="77"/>
        <end position="117"/>
    </location>
</feature>
<gene>
    <name evidence="7" type="ORF">NQ314_016709</name>
</gene>
<evidence type="ECO:0000259" key="6">
    <source>
        <dbReference type="Pfam" id="PF01412"/>
    </source>
</evidence>
<dbReference type="Gene3D" id="1.10.220.150">
    <property type="entry name" value="Arf GTPase activating protein"/>
    <property type="match status" value="1"/>
</dbReference>
<dbReference type="InterPro" id="IPR052248">
    <property type="entry name" value="Arf-GAP_FG-repeat_protein"/>
</dbReference>
<feature type="domain" description="Arf-GAP" evidence="6">
    <location>
        <begin position="7"/>
        <end position="72"/>
    </location>
</feature>
<dbReference type="SUPFAM" id="SSF57863">
    <property type="entry name" value="ArfGap/RecO-like zinc finger"/>
    <property type="match status" value="1"/>
</dbReference>
<evidence type="ECO:0000256" key="4">
    <source>
        <dbReference type="ARBA" id="ARBA00022833"/>
    </source>
</evidence>
<accession>A0AAV8WV77</accession>
<dbReference type="AlphaFoldDB" id="A0AAV8WV77"/>
<dbReference type="GO" id="GO:0008270">
    <property type="term" value="F:zinc ion binding"/>
    <property type="evidence" value="ECO:0007669"/>
    <property type="project" value="UniProtKB-KW"/>
</dbReference>
<dbReference type="Pfam" id="PF01412">
    <property type="entry name" value="ArfGap"/>
    <property type="match status" value="1"/>
</dbReference>
<dbReference type="GO" id="GO:0005096">
    <property type="term" value="F:GTPase activator activity"/>
    <property type="evidence" value="ECO:0007669"/>
    <property type="project" value="InterPro"/>
</dbReference>
<keyword evidence="4" id="KW-0862">Zinc</keyword>
<sequence length="188" mass="21198">MYRRGITPPHRVKSISMATFTSEEIDILKNRGNDYCRRVWLGLYEGTPPLPTGDEQAVKDFMVEKYERRRYYLDPGLGKPELPNTRPLTQLVSDPKPLKVNGVNGTVQPQSTHRTRPEVNKNNNAIFVADFDKADIFSSTGNSNLQTAQQNGTSFANFDNNPVFSNASTNTSTTVGKTFFMYSFNFVD</sequence>
<dbReference type="PANTHER" id="PTHR46134">
    <property type="entry name" value="DRONGO, ISOFORM F"/>
    <property type="match status" value="1"/>
</dbReference>
<dbReference type="InterPro" id="IPR038508">
    <property type="entry name" value="ArfGAP_dom_sf"/>
</dbReference>
<name>A0AAV8WV77_9CUCU</name>
<dbReference type="EMBL" id="JANEYF010004655">
    <property type="protein sequence ID" value="KAJ8930482.1"/>
    <property type="molecule type" value="Genomic_DNA"/>
</dbReference>
<keyword evidence="3" id="KW-0863">Zinc-finger</keyword>
<dbReference type="Proteomes" id="UP001162156">
    <property type="component" value="Unassembled WGS sequence"/>
</dbReference>
<evidence type="ECO:0000256" key="1">
    <source>
        <dbReference type="ARBA" id="ARBA00022723"/>
    </source>
</evidence>
<keyword evidence="2" id="KW-0677">Repeat</keyword>
<evidence type="ECO:0000256" key="5">
    <source>
        <dbReference type="SAM" id="MobiDB-lite"/>
    </source>
</evidence>
<dbReference type="InterPro" id="IPR001164">
    <property type="entry name" value="ArfGAP_dom"/>
</dbReference>
<keyword evidence="8" id="KW-1185">Reference proteome</keyword>
<comment type="caution">
    <text evidence="7">The sequence shown here is derived from an EMBL/GenBank/DDBJ whole genome shotgun (WGS) entry which is preliminary data.</text>
</comment>
<keyword evidence="1" id="KW-0479">Metal-binding</keyword>
<evidence type="ECO:0000256" key="2">
    <source>
        <dbReference type="ARBA" id="ARBA00022737"/>
    </source>
</evidence>
<dbReference type="PANTHER" id="PTHR46134:SF3">
    <property type="entry name" value="ARFGAP WITH FG REPEATS 1"/>
    <property type="match status" value="1"/>
</dbReference>
<protein>
    <recommendedName>
        <fullName evidence="6">Arf-GAP domain-containing protein</fullName>
    </recommendedName>
</protein>
<feature type="compositionally biased region" description="Polar residues" evidence="5">
    <location>
        <begin position="103"/>
        <end position="112"/>
    </location>
</feature>
<organism evidence="7 8">
    <name type="scientific">Rhamnusium bicolor</name>
    <dbReference type="NCBI Taxonomy" id="1586634"/>
    <lineage>
        <taxon>Eukaryota</taxon>
        <taxon>Metazoa</taxon>
        <taxon>Ecdysozoa</taxon>
        <taxon>Arthropoda</taxon>
        <taxon>Hexapoda</taxon>
        <taxon>Insecta</taxon>
        <taxon>Pterygota</taxon>
        <taxon>Neoptera</taxon>
        <taxon>Endopterygota</taxon>
        <taxon>Coleoptera</taxon>
        <taxon>Polyphaga</taxon>
        <taxon>Cucujiformia</taxon>
        <taxon>Chrysomeloidea</taxon>
        <taxon>Cerambycidae</taxon>
        <taxon>Lepturinae</taxon>
        <taxon>Rhagiini</taxon>
        <taxon>Rhamnusium</taxon>
    </lineage>
</organism>
<evidence type="ECO:0000256" key="3">
    <source>
        <dbReference type="ARBA" id="ARBA00022771"/>
    </source>
</evidence>
<reference evidence="7" key="1">
    <citation type="journal article" date="2023" name="Insect Mol. Biol.">
        <title>Genome sequencing provides insights into the evolution of gene families encoding plant cell wall-degrading enzymes in longhorned beetles.</title>
        <authorList>
            <person name="Shin N.R."/>
            <person name="Okamura Y."/>
            <person name="Kirsch R."/>
            <person name="Pauchet Y."/>
        </authorList>
    </citation>
    <scope>NUCLEOTIDE SEQUENCE</scope>
    <source>
        <strain evidence="7">RBIC_L_NR</strain>
    </source>
</reference>
<evidence type="ECO:0000313" key="8">
    <source>
        <dbReference type="Proteomes" id="UP001162156"/>
    </source>
</evidence>